<evidence type="ECO:0000313" key="2">
    <source>
        <dbReference type="Proteomes" id="UP000046393"/>
    </source>
</evidence>
<keyword evidence="1" id="KW-1133">Transmembrane helix</keyword>
<feature type="transmembrane region" description="Helical" evidence="1">
    <location>
        <begin position="104"/>
        <end position="126"/>
    </location>
</feature>
<organism evidence="2 3">
    <name type="scientific">Syphacia muris</name>
    <dbReference type="NCBI Taxonomy" id="451379"/>
    <lineage>
        <taxon>Eukaryota</taxon>
        <taxon>Metazoa</taxon>
        <taxon>Ecdysozoa</taxon>
        <taxon>Nematoda</taxon>
        <taxon>Chromadorea</taxon>
        <taxon>Rhabditida</taxon>
        <taxon>Spirurina</taxon>
        <taxon>Oxyuridomorpha</taxon>
        <taxon>Oxyuroidea</taxon>
        <taxon>Oxyuridae</taxon>
        <taxon>Syphacia</taxon>
    </lineage>
</organism>
<evidence type="ECO:0000256" key="1">
    <source>
        <dbReference type="SAM" id="Phobius"/>
    </source>
</evidence>
<accession>A0A0N5AB62</accession>
<sequence length="127" mass="14043">MDIINNDESKDKAAEEIQCKVSESEMINDQFIGLGGTSAVSDSSHEYITAIKRPTSFIPKTVYSHSESSLPLPSASKTYKFPSNALHPRDRIVAFFYSLSPVDYSIIILIIVMSLLGVLVLAYFYAS</sequence>
<keyword evidence="1" id="KW-0812">Transmembrane</keyword>
<dbReference type="WBParaSite" id="SMUV_0000138801-mRNA-1">
    <property type="protein sequence ID" value="SMUV_0000138801-mRNA-1"/>
    <property type="gene ID" value="SMUV_0000138801"/>
</dbReference>
<keyword evidence="1" id="KW-0472">Membrane</keyword>
<protein>
    <submittedName>
        <fullName evidence="3">Uncharacterized protein</fullName>
    </submittedName>
</protein>
<dbReference type="Proteomes" id="UP000046393">
    <property type="component" value="Unplaced"/>
</dbReference>
<dbReference type="AlphaFoldDB" id="A0A0N5AB62"/>
<reference evidence="3" key="1">
    <citation type="submission" date="2017-02" db="UniProtKB">
        <authorList>
            <consortium name="WormBaseParasite"/>
        </authorList>
    </citation>
    <scope>IDENTIFICATION</scope>
</reference>
<proteinExistence type="predicted"/>
<evidence type="ECO:0000313" key="3">
    <source>
        <dbReference type="WBParaSite" id="SMUV_0000138801-mRNA-1"/>
    </source>
</evidence>
<name>A0A0N5AB62_9BILA</name>
<keyword evidence="2" id="KW-1185">Reference proteome</keyword>